<proteinExistence type="predicted"/>
<comment type="caution">
    <text evidence="1">The sequence shown here is derived from an EMBL/GenBank/DDBJ whole genome shotgun (WGS) entry which is preliminary data.</text>
</comment>
<dbReference type="PANTHER" id="PTHR38696:SF1">
    <property type="entry name" value="MEDIATOR OF RNA POLYMERASE II TRANSCRIPTION SUBUNIT 13"/>
    <property type="match status" value="1"/>
</dbReference>
<evidence type="ECO:0000313" key="2">
    <source>
        <dbReference type="Proteomes" id="UP000775872"/>
    </source>
</evidence>
<dbReference type="OrthoDB" id="5139123at2759"/>
<reference evidence="1" key="1">
    <citation type="submission" date="2021-10" db="EMBL/GenBank/DDBJ databases">
        <authorList>
            <person name="Piombo E."/>
        </authorList>
    </citation>
    <scope>NUCLEOTIDE SEQUENCE</scope>
</reference>
<evidence type="ECO:0000313" key="1">
    <source>
        <dbReference type="EMBL" id="CAH0047212.1"/>
    </source>
</evidence>
<dbReference type="AlphaFoldDB" id="A0A9P0EDD3"/>
<accession>A0A9P0EDD3</accession>
<organism evidence="1 2">
    <name type="scientific">Clonostachys solani</name>
    <dbReference type="NCBI Taxonomy" id="160281"/>
    <lineage>
        <taxon>Eukaryota</taxon>
        <taxon>Fungi</taxon>
        <taxon>Dikarya</taxon>
        <taxon>Ascomycota</taxon>
        <taxon>Pezizomycotina</taxon>
        <taxon>Sordariomycetes</taxon>
        <taxon>Hypocreomycetidae</taxon>
        <taxon>Hypocreales</taxon>
        <taxon>Bionectriaceae</taxon>
        <taxon>Clonostachys</taxon>
    </lineage>
</organism>
<dbReference type="PANTHER" id="PTHR38696">
    <property type="entry name" value="MEDIATOR OF RNA POLYMERASE II TRANSCRIPTION SUBUNIT 13"/>
    <property type="match status" value="1"/>
</dbReference>
<name>A0A9P0EDD3_9HYPO</name>
<gene>
    <name evidence="1" type="ORF">CSOL1703_00013451</name>
</gene>
<dbReference type="EMBL" id="CABFOC020000018">
    <property type="protein sequence ID" value="CAH0047212.1"/>
    <property type="molecule type" value="Genomic_DNA"/>
</dbReference>
<keyword evidence="2" id="KW-1185">Reference proteome</keyword>
<sequence length="169" mass="19287">MQGIINSSWPKGIQNIRDYAGSRELALYGSPWKESYKGNDDSRQLVLKIFEALYDIGWVLHAAADLSKTQTARDLTEALLQSFGYKVSKHGVTREHLEIKLFGYPWEPSGEGTVHMPLMILEMLETLERFGYSMYASVKDQISSEGHDADILVMQRHKNWAPGMPIFHR</sequence>
<dbReference type="Proteomes" id="UP000775872">
    <property type="component" value="Unassembled WGS sequence"/>
</dbReference>
<protein>
    <submittedName>
        <fullName evidence="1">Uncharacterized protein</fullName>
    </submittedName>
</protein>